<reference evidence="1 2" key="1">
    <citation type="journal article" date="2017" name="Antonie Van Leeuwenhoek">
        <title>Phylogenomic resolution of the bacterial genus Pantoea and its relationship with Erwinia and Tatumella.</title>
        <authorList>
            <person name="Palmer M."/>
            <person name="Steenkamp E.T."/>
            <person name="Coetzee M.P."/>
            <person name="Chan W.Y."/>
            <person name="van Zyl E."/>
            <person name="De Maayer P."/>
            <person name="Coutinho T.A."/>
            <person name="Blom J."/>
            <person name="Smits T.H."/>
            <person name="Duffy B."/>
            <person name="Venter S.N."/>
        </authorList>
    </citation>
    <scope>NUCLEOTIDE SEQUENCE [LARGE SCALE GENOMIC DNA]</scope>
    <source>
        <strain evidence="1 2">LMG 26275</strain>
    </source>
</reference>
<evidence type="ECO:0000313" key="1">
    <source>
        <dbReference type="EMBL" id="ORM71624.1"/>
    </source>
</evidence>
<comment type="caution">
    <text evidence="1">The sequence shown here is derived from an EMBL/GenBank/DDBJ whole genome shotgun (WGS) entry which is preliminary data.</text>
</comment>
<dbReference type="InterPro" id="IPR007351">
    <property type="entry name" value="YjbR"/>
</dbReference>
<accession>A0A1X1D4Q2</accession>
<dbReference type="SUPFAM" id="SSF142906">
    <property type="entry name" value="YjbR-like"/>
    <property type="match status" value="1"/>
</dbReference>
<sequence>MNRQQLLDHVLHTYQVEPDFPWKKHSDYAVLRHPRHRNWFALVFPLESHKLGLANGPVVEVMNIKTRPELTGSLRQQQGVYAAYHMNKEHWLSLTLENGLPDSDIIALLDDSFSLTF</sequence>
<dbReference type="Gene3D" id="3.90.1150.30">
    <property type="match status" value="1"/>
</dbReference>
<dbReference type="Pfam" id="PF04237">
    <property type="entry name" value="YjbR"/>
    <property type="match status" value="1"/>
</dbReference>
<organism evidence="1 2">
    <name type="scientific">Pantoea rwandensis</name>
    <dbReference type="NCBI Taxonomy" id="1076550"/>
    <lineage>
        <taxon>Bacteria</taxon>
        <taxon>Pseudomonadati</taxon>
        <taxon>Pseudomonadota</taxon>
        <taxon>Gammaproteobacteria</taxon>
        <taxon>Enterobacterales</taxon>
        <taxon>Erwiniaceae</taxon>
        <taxon>Pantoea</taxon>
    </lineage>
</organism>
<name>A0A1X1D4Q2_9GAMM</name>
<gene>
    <name evidence="1" type="ORF">HA51_00655</name>
</gene>
<dbReference type="RefSeq" id="WP_084931197.1">
    <property type="nucleotide sequence ID" value="NZ_MLFR01000001.1"/>
</dbReference>
<dbReference type="InterPro" id="IPR038056">
    <property type="entry name" value="YjbR-like_sf"/>
</dbReference>
<dbReference type="EMBL" id="MLFR01000001">
    <property type="protein sequence ID" value="ORM71624.1"/>
    <property type="molecule type" value="Genomic_DNA"/>
</dbReference>
<dbReference type="PANTHER" id="PTHR35145">
    <property type="entry name" value="CYTOPLASMIC PROTEIN-RELATED"/>
    <property type="match status" value="1"/>
</dbReference>
<proteinExistence type="predicted"/>
<dbReference type="InterPro" id="IPR058532">
    <property type="entry name" value="YjbR/MT2646/Rv2570-like"/>
</dbReference>
<evidence type="ECO:0000313" key="2">
    <source>
        <dbReference type="Proteomes" id="UP000193558"/>
    </source>
</evidence>
<dbReference type="OrthoDB" id="3194910at2"/>
<protein>
    <submittedName>
        <fullName evidence="1">MmcQ protein</fullName>
    </submittedName>
</protein>
<dbReference type="Proteomes" id="UP000193558">
    <property type="component" value="Unassembled WGS sequence"/>
</dbReference>
<dbReference type="AlphaFoldDB" id="A0A1X1D4Q2"/>
<dbReference type="PANTHER" id="PTHR35145:SF1">
    <property type="entry name" value="CYTOPLASMIC PROTEIN"/>
    <property type="match status" value="1"/>
</dbReference>